<gene>
    <name evidence="2" type="ORF">CBR_g11936</name>
</gene>
<dbReference type="Proteomes" id="UP000265515">
    <property type="component" value="Unassembled WGS sequence"/>
</dbReference>
<dbReference type="EMBL" id="BFEA01000163">
    <property type="protein sequence ID" value="GBG72358.1"/>
    <property type="molecule type" value="Genomic_DNA"/>
</dbReference>
<keyword evidence="3" id="KW-1185">Reference proteome</keyword>
<accession>A0A388KQT3</accession>
<evidence type="ECO:0000256" key="1">
    <source>
        <dbReference type="SAM" id="MobiDB-lite"/>
    </source>
</evidence>
<reference evidence="2 3" key="1">
    <citation type="journal article" date="2018" name="Cell">
        <title>The Chara Genome: Secondary Complexity and Implications for Plant Terrestrialization.</title>
        <authorList>
            <person name="Nishiyama T."/>
            <person name="Sakayama H."/>
            <person name="Vries J.D."/>
            <person name="Buschmann H."/>
            <person name="Saint-Marcoux D."/>
            <person name="Ullrich K.K."/>
            <person name="Haas F.B."/>
            <person name="Vanderstraeten L."/>
            <person name="Becker D."/>
            <person name="Lang D."/>
            <person name="Vosolsobe S."/>
            <person name="Rombauts S."/>
            <person name="Wilhelmsson P.K.I."/>
            <person name="Janitza P."/>
            <person name="Kern R."/>
            <person name="Heyl A."/>
            <person name="Rumpler F."/>
            <person name="Villalobos L.I.A.C."/>
            <person name="Clay J.M."/>
            <person name="Skokan R."/>
            <person name="Toyoda A."/>
            <person name="Suzuki Y."/>
            <person name="Kagoshima H."/>
            <person name="Schijlen E."/>
            <person name="Tajeshwar N."/>
            <person name="Catarino B."/>
            <person name="Hetherington A.J."/>
            <person name="Saltykova A."/>
            <person name="Bonnot C."/>
            <person name="Breuninger H."/>
            <person name="Symeonidi A."/>
            <person name="Radhakrishnan G.V."/>
            <person name="Van Nieuwerburgh F."/>
            <person name="Deforce D."/>
            <person name="Chang C."/>
            <person name="Karol K.G."/>
            <person name="Hedrich R."/>
            <person name="Ulvskov P."/>
            <person name="Glockner G."/>
            <person name="Delwiche C.F."/>
            <person name="Petrasek J."/>
            <person name="Van de Peer Y."/>
            <person name="Friml J."/>
            <person name="Beilby M."/>
            <person name="Dolan L."/>
            <person name="Kohara Y."/>
            <person name="Sugano S."/>
            <person name="Fujiyama A."/>
            <person name="Delaux P.-M."/>
            <person name="Quint M."/>
            <person name="TheiBen G."/>
            <person name="Hagemann M."/>
            <person name="Harholt J."/>
            <person name="Dunand C."/>
            <person name="Zachgo S."/>
            <person name="Langdale J."/>
            <person name="Maumus F."/>
            <person name="Straeten D.V.D."/>
            <person name="Gould S.B."/>
            <person name="Rensing S.A."/>
        </authorList>
    </citation>
    <scope>NUCLEOTIDE SEQUENCE [LARGE SCALE GENOMIC DNA]</scope>
    <source>
        <strain evidence="2 3">S276</strain>
    </source>
</reference>
<dbReference type="AlphaFoldDB" id="A0A388KQT3"/>
<proteinExistence type="predicted"/>
<comment type="caution">
    <text evidence="2">The sequence shown here is derived from an EMBL/GenBank/DDBJ whole genome shotgun (WGS) entry which is preliminary data.</text>
</comment>
<feature type="region of interest" description="Disordered" evidence="1">
    <location>
        <begin position="112"/>
        <end position="134"/>
    </location>
</feature>
<sequence>MEERRIMDEKIRLEIERNAEALEARVMSKIGRQYLVARDEARREEIKTPVTRTPMRVEREEDFGDYANKGLEEIDDEIAKLYELRERKRKGKEFADINRRPFKQPVFRQCGEEEMPAESSRMGEERTRTKITAGSGPEGVLAYVQAQRKILMTKNKDQLKVICRNEGVIYTSKAPTIEKIIEARAKMAYKGFVFTPVESPAGSPDLEQTPAK</sequence>
<protein>
    <submittedName>
        <fullName evidence="2">Uncharacterized protein</fullName>
    </submittedName>
</protein>
<name>A0A388KQT3_CHABU</name>
<evidence type="ECO:0000313" key="3">
    <source>
        <dbReference type="Proteomes" id="UP000265515"/>
    </source>
</evidence>
<dbReference type="Gramene" id="GBG72358">
    <property type="protein sequence ID" value="GBG72358"/>
    <property type="gene ID" value="CBR_g11936"/>
</dbReference>
<organism evidence="2 3">
    <name type="scientific">Chara braunii</name>
    <name type="common">Braun's stonewort</name>
    <dbReference type="NCBI Taxonomy" id="69332"/>
    <lineage>
        <taxon>Eukaryota</taxon>
        <taxon>Viridiplantae</taxon>
        <taxon>Streptophyta</taxon>
        <taxon>Charophyceae</taxon>
        <taxon>Charales</taxon>
        <taxon>Characeae</taxon>
        <taxon>Chara</taxon>
    </lineage>
</organism>
<evidence type="ECO:0000313" key="2">
    <source>
        <dbReference type="EMBL" id="GBG72358.1"/>
    </source>
</evidence>